<dbReference type="STRING" id="1307839.L21SP5_01355"/>
<dbReference type="Gene3D" id="3.40.50.720">
    <property type="entry name" value="NAD(P)-binding Rossmann-like Domain"/>
    <property type="match status" value="1"/>
</dbReference>
<dbReference type="PANTHER" id="PTHR43162">
    <property type="match status" value="1"/>
</dbReference>
<organism evidence="2 3">
    <name type="scientific">Salinivirga cyanobacteriivorans</name>
    <dbReference type="NCBI Taxonomy" id="1307839"/>
    <lineage>
        <taxon>Bacteria</taxon>
        <taxon>Pseudomonadati</taxon>
        <taxon>Bacteroidota</taxon>
        <taxon>Bacteroidia</taxon>
        <taxon>Bacteroidales</taxon>
        <taxon>Salinivirgaceae</taxon>
        <taxon>Salinivirga</taxon>
    </lineage>
</organism>
<dbReference type="InterPro" id="IPR036291">
    <property type="entry name" value="NAD(P)-bd_dom_sf"/>
</dbReference>
<evidence type="ECO:0000259" key="1">
    <source>
        <dbReference type="Pfam" id="PF05368"/>
    </source>
</evidence>
<dbReference type="Gene3D" id="3.90.25.10">
    <property type="entry name" value="UDP-galactose 4-epimerase, domain 1"/>
    <property type="match status" value="1"/>
</dbReference>
<dbReference type="EMBL" id="CP013118">
    <property type="protein sequence ID" value="ALO15005.1"/>
    <property type="molecule type" value="Genomic_DNA"/>
</dbReference>
<sequence>MSKPKILVTASTGNIGLPLSKTLHKKGIPFTAATRDAKKAFEQFGFETETVHLDFKEPNGFAEALKGIETLFLCGPSATPGAEKLLVPLVEQAIDSGVQKFIFISSYPSIMSMIENSGKDYTFLRGNFFMQNFELYQTTDIRDRHQLFLPTGKGKAPFVDTHDIGAVAAEVIENPSKFSKETIYLTGPEAMDLHQAAGIFSEVLNKNITYKEPDDDAYRKEMEQRGFSKAYIDAMIAVFGKIKSGQVAQTSDSIEKILDRKPNTLKDYIERNKSVFV</sequence>
<dbReference type="InterPro" id="IPR051604">
    <property type="entry name" value="Ergot_Alk_Oxidoreductase"/>
</dbReference>
<dbReference type="AlphaFoldDB" id="A0A0S2HY71"/>
<dbReference type="KEGG" id="blq:L21SP5_01355"/>
<reference evidence="2 3" key="1">
    <citation type="submission" date="2015-11" db="EMBL/GenBank/DDBJ databases">
        <title>Description and complete genome sequence of a novel strain predominating in hypersaline microbial mats and representing a new family of the Bacteriodetes phylum.</title>
        <authorList>
            <person name="Spring S."/>
            <person name="Bunk B."/>
            <person name="Sproer C."/>
            <person name="Klenk H.-P."/>
        </authorList>
    </citation>
    <scope>NUCLEOTIDE SEQUENCE [LARGE SCALE GENOMIC DNA]</scope>
    <source>
        <strain evidence="2 3">L21-Spi-D4</strain>
    </source>
</reference>
<dbReference type="RefSeq" id="WP_057952511.1">
    <property type="nucleotide sequence ID" value="NZ_CP013118.1"/>
</dbReference>
<protein>
    <submittedName>
        <fullName evidence="2">NAD(P)H azoreductase</fullName>
        <ecNumber evidence="2">1.7.-.-</ecNumber>
    </submittedName>
</protein>
<dbReference type="PANTHER" id="PTHR43162:SF1">
    <property type="entry name" value="PRESTALK A DIFFERENTIATION PROTEIN A"/>
    <property type="match status" value="1"/>
</dbReference>
<dbReference type="EC" id="1.7.-.-" evidence="2"/>
<accession>A0A0S2HY71</accession>
<evidence type="ECO:0000313" key="2">
    <source>
        <dbReference type="EMBL" id="ALO15005.1"/>
    </source>
</evidence>
<dbReference type="InterPro" id="IPR008030">
    <property type="entry name" value="NmrA-like"/>
</dbReference>
<evidence type="ECO:0000313" key="3">
    <source>
        <dbReference type="Proteomes" id="UP000064893"/>
    </source>
</evidence>
<name>A0A0S2HY71_9BACT</name>
<gene>
    <name evidence="2" type="primary">azoB_2</name>
    <name evidence="2" type="ORF">L21SP5_01355</name>
</gene>
<dbReference type="OrthoDB" id="2149806at2"/>
<dbReference type="Proteomes" id="UP000064893">
    <property type="component" value="Chromosome"/>
</dbReference>
<feature type="domain" description="NmrA-like" evidence="1">
    <location>
        <begin position="3"/>
        <end position="269"/>
    </location>
</feature>
<dbReference type="GO" id="GO:0016491">
    <property type="term" value="F:oxidoreductase activity"/>
    <property type="evidence" value="ECO:0007669"/>
    <property type="project" value="UniProtKB-KW"/>
</dbReference>
<keyword evidence="2" id="KW-0560">Oxidoreductase</keyword>
<dbReference type="SUPFAM" id="SSF51735">
    <property type="entry name" value="NAD(P)-binding Rossmann-fold domains"/>
    <property type="match status" value="1"/>
</dbReference>
<dbReference type="Pfam" id="PF05368">
    <property type="entry name" value="NmrA"/>
    <property type="match status" value="1"/>
</dbReference>
<keyword evidence="3" id="KW-1185">Reference proteome</keyword>
<proteinExistence type="predicted"/>